<comment type="caution">
    <text evidence="2">The sequence shown here is derived from an EMBL/GenBank/DDBJ whole genome shotgun (WGS) entry which is preliminary data.</text>
</comment>
<dbReference type="SUPFAM" id="SSF56762">
    <property type="entry name" value="HydB/Nqo4-like"/>
    <property type="match status" value="1"/>
</dbReference>
<reference evidence="2 3" key="1">
    <citation type="submission" date="2020-08" db="EMBL/GenBank/DDBJ databases">
        <title>Genemic of Streptomyces polyaspartic.</title>
        <authorList>
            <person name="Liu W."/>
        </authorList>
    </citation>
    <scope>NUCLEOTIDE SEQUENCE [LARGE SCALE GENOMIC DNA]</scope>
    <source>
        <strain evidence="2 3">TRM66268-LWL</strain>
    </source>
</reference>
<dbReference type="Gene3D" id="1.10.645.10">
    <property type="entry name" value="Cytochrome-c3 Hydrogenase, chain B"/>
    <property type="match status" value="1"/>
</dbReference>
<sequence>MTHRGSRVLHVGSLSRVEGEGALHLKVRGRRVTRAQLQIYEPPRFFEAFLRGRAHTEPPDITARVCGICPVAYQMSACAAIEDACGITVHPQVQELRRLLYCGEWIESQALHIYLLHAPDFLGRDSAIDLARTHRAEVERGLRLKQSGNAVMELIGGRAIHPVNVRLGGFHRAPTRAELAPLAEQLRRAADDAWQTVRWVAGFDFPDAEVDADFLALAAPGTYAIERGTPAVLRPDGRIETFPVYDFLSRVREEQVPHSTALHARLDGRRHLTGSLARFAISGRWLSRTAVQAAREAGLGDPCAGAVCRNPFRSILVRAVEIVYAIDEALRITANYEPPEHPYVEVPPVAGTGHGATEAPRGLLYHRYLLDSAGLVADARLVPPTAQNQGAIEEDLRRIAERALAQGDVGDEELRVLAERAIRNHDPCISCSTHFLDLTVDRGAATPAVPVDPGADSSATPGQAPR</sequence>
<organism evidence="2 3">
    <name type="scientific">Streptomyces polyasparticus</name>
    <dbReference type="NCBI Taxonomy" id="2767826"/>
    <lineage>
        <taxon>Bacteria</taxon>
        <taxon>Bacillati</taxon>
        <taxon>Actinomycetota</taxon>
        <taxon>Actinomycetes</taxon>
        <taxon>Kitasatosporales</taxon>
        <taxon>Streptomycetaceae</taxon>
        <taxon>Streptomyces</taxon>
    </lineage>
</organism>
<keyword evidence="3" id="KW-1185">Reference proteome</keyword>
<evidence type="ECO:0000313" key="2">
    <source>
        <dbReference type="EMBL" id="MBC9715931.1"/>
    </source>
</evidence>
<name>A0ABR7SN55_9ACTN</name>
<evidence type="ECO:0000313" key="3">
    <source>
        <dbReference type="Proteomes" id="UP000642284"/>
    </source>
</evidence>
<dbReference type="PANTHER" id="PTHR43600:SF4">
    <property type="entry name" value="CYTOSOLIC NIFE-HYDROGENASE, ALPHA SUBUNIT"/>
    <property type="match status" value="1"/>
</dbReference>
<gene>
    <name evidence="2" type="ORF">H9Y04_25655</name>
</gene>
<dbReference type="Pfam" id="PF00374">
    <property type="entry name" value="NiFeSe_Hases"/>
    <property type="match status" value="2"/>
</dbReference>
<protein>
    <submittedName>
        <fullName evidence="2">Nickel-dependent hydrogenase large subunit</fullName>
    </submittedName>
</protein>
<dbReference type="InterPro" id="IPR001501">
    <property type="entry name" value="Ni-dep_hyd_lsu"/>
</dbReference>
<dbReference type="Proteomes" id="UP000642284">
    <property type="component" value="Unassembled WGS sequence"/>
</dbReference>
<proteinExistence type="predicted"/>
<dbReference type="EMBL" id="JACTVJ010000012">
    <property type="protein sequence ID" value="MBC9715931.1"/>
    <property type="molecule type" value="Genomic_DNA"/>
</dbReference>
<dbReference type="RefSeq" id="WP_187816367.1">
    <property type="nucleotide sequence ID" value="NZ_JACTVJ010000012.1"/>
</dbReference>
<dbReference type="PANTHER" id="PTHR43600">
    <property type="entry name" value="COENZYME F420 HYDROGENASE, SUBUNIT ALPHA"/>
    <property type="match status" value="1"/>
</dbReference>
<evidence type="ECO:0000256" key="1">
    <source>
        <dbReference type="SAM" id="MobiDB-lite"/>
    </source>
</evidence>
<feature type="region of interest" description="Disordered" evidence="1">
    <location>
        <begin position="447"/>
        <end position="466"/>
    </location>
</feature>
<dbReference type="InterPro" id="IPR029014">
    <property type="entry name" value="NiFe-Hase_large"/>
</dbReference>
<accession>A0ABR7SN55</accession>
<feature type="compositionally biased region" description="Polar residues" evidence="1">
    <location>
        <begin position="457"/>
        <end position="466"/>
    </location>
</feature>